<reference evidence="1 2" key="2">
    <citation type="journal article" date="2011" name="ISME J.">
        <title>RNA-seq reveals cooperative metabolic interactions between two termite-gut spirochete species in co-culture.</title>
        <authorList>
            <person name="Rosenthal A.Z."/>
            <person name="Matson E.G."/>
            <person name="Eldar A."/>
            <person name="Leadbetter J.R."/>
        </authorList>
    </citation>
    <scope>NUCLEOTIDE SEQUENCE [LARGE SCALE GENOMIC DNA]</scope>
    <source>
        <strain evidence="2">ATCC BAA-887 / DSM 12427 / ZAS-2</strain>
    </source>
</reference>
<evidence type="ECO:0000313" key="2">
    <source>
        <dbReference type="Proteomes" id="UP000009223"/>
    </source>
</evidence>
<gene>
    <name evidence="1" type="ordered locus">TREPR_3092</name>
</gene>
<sequence length="39" mass="4255">MGRLVSGYSNRNTARGTSLQVARETSLQVARGTCWLKSV</sequence>
<protein>
    <submittedName>
        <fullName evidence="1">Uncharacterized protein</fullName>
    </submittedName>
</protein>
<reference evidence="2" key="1">
    <citation type="submission" date="2009-12" db="EMBL/GenBank/DDBJ databases">
        <title>Complete sequence of Treponema primitia strain ZAS-2.</title>
        <authorList>
            <person name="Tetu S.G."/>
            <person name="Matson E."/>
            <person name="Ren Q."/>
            <person name="Seshadri R."/>
            <person name="Elbourne L."/>
            <person name="Hassan K.A."/>
            <person name="Durkin A."/>
            <person name="Radune D."/>
            <person name="Mohamoud Y."/>
            <person name="Shay R."/>
            <person name="Jin S."/>
            <person name="Zhang X."/>
            <person name="Lucey K."/>
            <person name="Ballor N.R."/>
            <person name="Ottesen E."/>
            <person name="Rosenthal R."/>
            <person name="Allen A."/>
            <person name="Leadbetter J.R."/>
            <person name="Paulsen I.T."/>
        </authorList>
    </citation>
    <scope>NUCLEOTIDE SEQUENCE [LARGE SCALE GENOMIC DNA]</scope>
    <source>
        <strain evidence="2">ATCC BAA-887 / DSM 12427 / ZAS-2</strain>
    </source>
</reference>
<organism evidence="1 2">
    <name type="scientific">Treponema primitia (strain ATCC BAA-887 / DSM 12427 / ZAS-2)</name>
    <dbReference type="NCBI Taxonomy" id="545694"/>
    <lineage>
        <taxon>Bacteria</taxon>
        <taxon>Pseudomonadati</taxon>
        <taxon>Spirochaetota</taxon>
        <taxon>Spirochaetia</taxon>
        <taxon>Spirochaetales</taxon>
        <taxon>Treponemataceae</taxon>
        <taxon>Treponema</taxon>
    </lineage>
</organism>
<dbReference type="HOGENOM" id="CLU_3318744_0_0_12"/>
<dbReference type="Proteomes" id="UP000009223">
    <property type="component" value="Chromosome"/>
</dbReference>
<proteinExistence type="predicted"/>
<name>F5YML6_TREPZ</name>
<dbReference type="EMBL" id="CP001843">
    <property type="protein sequence ID" value="AEF83535.1"/>
    <property type="molecule type" value="Genomic_DNA"/>
</dbReference>
<dbReference type="KEGG" id="tpi:TREPR_3092"/>
<accession>F5YML6</accession>
<evidence type="ECO:0000313" key="1">
    <source>
        <dbReference type="EMBL" id="AEF83535.1"/>
    </source>
</evidence>
<dbReference type="AlphaFoldDB" id="F5YML6"/>
<keyword evidence="2" id="KW-1185">Reference proteome</keyword>